<organism evidence="6 7">
    <name type="scientific">Novosphingobium album</name>
    <name type="common">ex Hu et al. 2023</name>
    <dbReference type="NCBI Taxonomy" id="2930093"/>
    <lineage>
        <taxon>Bacteria</taxon>
        <taxon>Pseudomonadati</taxon>
        <taxon>Pseudomonadota</taxon>
        <taxon>Alphaproteobacteria</taxon>
        <taxon>Sphingomonadales</taxon>
        <taxon>Sphingomonadaceae</taxon>
        <taxon>Novosphingobium</taxon>
    </lineage>
</organism>
<keyword evidence="3 5" id="KW-1133">Transmembrane helix</keyword>
<evidence type="ECO:0000256" key="5">
    <source>
        <dbReference type="SAM" id="Phobius"/>
    </source>
</evidence>
<keyword evidence="2 5" id="KW-0812">Transmembrane</keyword>
<dbReference type="Pfam" id="PF07869">
    <property type="entry name" value="DUF1656"/>
    <property type="match status" value="1"/>
</dbReference>
<keyword evidence="1" id="KW-1003">Cell membrane</keyword>
<protein>
    <submittedName>
        <fullName evidence="6">DUF1656 domain-containing protein</fullName>
    </submittedName>
</protein>
<feature type="transmembrane region" description="Helical" evidence="5">
    <location>
        <begin position="41"/>
        <end position="64"/>
    </location>
</feature>
<evidence type="ECO:0000256" key="2">
    <source>
        <dbReference type="ARBA" id="ARBA00022692"/>
    </source>
</evidence>
<keyword evidence="7" id="KW-1185">Reference proteome</keyword>
<evidence type="ECO:0000313" key="7">
    <source>
        <dbReference type="Proteomes" id="UP001162880"/>
    </source>
</evidence>
<keyword evidence="4 5" id="KW-0472">Membrane</keyword>
<reference evidence="6" key="1">
    <citation type="submission" date="2022-03" db="EMBL/GenBank/DDBJ databases">
        <title>Identification of a novel bacterium isolated from mangrove sediments.</title>
        <authorList>
            <person name="Pan X."/>
        </authorList>
    </citation>
    <scope>NUCLEOTIDE SEQUENCE</scope>
    <source>
        <strain evidence="6">B2580</strain>
    </source>
</reference>
<evidence type="ECO:0000256" key="1">
    <source>
        <dbReference type="ARBA" id="ARBA00022475"/>
    </source>
</evidence>
<dbReference type="InterPro" id="IPR012451">
    <property type="entry name" value="DUF1656"/>
</dbReference>
<dbReference type="RefSeq" id="WP_243989640.1">
    <property type="nucleotide sequence ID" value="NZ_JALHLE010000001.1"/>
</dbReference>
<evidence type="ECO:0000256" key="4">
    <source>
        <dbReference type="ARBA" id="ARBA00023136"/>
    </source>
</evidence>
<dbReference type="EMBL" id="JALHLE010000001">
    <property type="protein sequence ID" value="MCJ2176963.1"/>
    <property type="molecule type" value="Genomic_DNA"/>
</dbReference>
<evidence type="ECO:0000313" key="6">
    <source>
        <dbReference type="EMBL" id="MCJ2176963.1"/>
    </source>
</evidence>
<comment type="caution">
    <text evidence="6">The sequence shown here is derived from an EMBL/GenBank/DDBJ whole genome shotgun (WGS) entry which is preliminary data.</text>
</comment>
<sequence length="73" mass="8123">MIPDYLIGNIFMAAAPVDAVIALVLALLAHRLLTVLRAYRWIWHPVLFDTALFVLIWAALVVFVPSPNSGMHP</sequence>
<name>A0ABT0AVZ1_9SPHN</name>
<dbReference type="Proteomes" id="UP001162880">
    <property type="component" value="Unassembled WGS sequence"/>
</dbReference>
<accession>A0ABT0AVZ1</accession>
<proteinExistence type="predicted"/>
<evidence type="ECO:0000256" key="3">
    <source>
        <dbReference type="ARBA" id="ARBA00022989"/>
    </source>
</evidence>
<feature type="transmembrane region" description="Helical" evidence="5">
    <location>
        <begin position="6"/>
        <end position="29"/>
    </location>
</feature>
<gene>
    <name evidence="6" type="ORF">MTR64_00140</name>
</gene>